<dbReference type="Pfam" id="PF06258">
    <property type="entry name" value="Mito_fiss_Elm1"/>
    <property type="match status" value="1"/>
</dbReference>
<gene>
    <name evidence="1" type="ORF">MARLIPOL_17933</name>
</gene>
<dbReference type="eggNOG" id="COG3660">
    <property type="taxonomic scope" value="Bacteria"/>
</dbReference>
<dbReference type="RefSeq" id="WP_012139831.1">
    <property type="nucleotide sequence ID" value="NZ_KE007331.1"/>
</dbReference>
<protein>
    <recommendedName>
        <fullName evidence="3">Nucleoside-diphosphate sugar epimerase</fullName>
    </recommendedName>
</protein>
<name>R8AWG6_9GAMM</name>
<dbReference type="STRING" id="1318628.MARLIPOL_17933"/>
<proteinExistence type="predicted"/>
<accession>R8AWG6</accession>
<evidence type="ECO:0000313" key="2">
    <source>
        <dbReference type="Proteomes" id="UP000016540"/>
    </source>
</evidence>
<keyword evidence="2" id="KW-1185">Reference proteome</keyword>
<dbReference type="Proteomes" id="UP000016540">
    <property type="component" value="Unassembled WGS sequence"/>
</dbReference>
<dbReference type="EMBL" id="ASAD01000026">
    <property type="protein sequence ID" value="EON90652.1"/>
    <property type="molecule type" value="Genomic_DNA"/>
</dbReference>
<dbReference type="InterPro" id="IPR009367">
    <property type="entry name" value="Elm1-like"/>
</dbReference>
<dbReference type="HOGENOM" id="CLU_938851_0_0_6"/>
<dbReference type="OrthoDB" id="1865at2"/>
<evidence type="ECO:0008006" key="3">
    <source>
        <dbReference type="Google" id="ProtNLM"/>
    </source>
</evidence>
<dbReference type="AlphaFoldDB" id="R8AWG6"/>
<organism evidence="1 2">
    <name type="scientific">Marinobacter lipolyticus SM19</name>
    <dbReference type="NCBI Taxonomy" id="1318628"/>
    <lineage>
        <taxon>Bacteria</taxon>
        <taxon>Pseudomonadati</taxon>
        <taxon>Pseudomonadota</taxon>
        <taxon>Gammaproteobacteria</taxon>
        <taxon>Pseudomonadales</taxon>
        <taxon>Marinobacteraceae</taxon>
        <taxon>Marinobacter</taxon>
    </lineage>
</organism>
<dbReference type="PATRIC" id="fig|1318628.3.peg.3581"/>
<evidence type="ECO:0000313" key="1">
    <source>
        <dbReference type="EMBL" id="EON90652.1"/>
    </source>
</evidence>
<sequence>MQTDAPVVWLLTDNKPGHRNQLKGIGNRLRVRAGAALHWIDASERRVPLWRALLGIAPAMDPSLPAPALIIGAGTSTHRLLLALRRIPRAKTVVLMKPAFPMAWADAVILPEHDRVRPGKRILTTQGVINSITPLARTTEKPEALILIGGPSPHFEWDDDVVFNQITQLISDYPTWRWTISGSRRTPSGLTERMEELASLRVSVVDPKRTHEDWLSHQLSASGAVWVTPDSMSMVCEAATSGVPTGLFQLPPKAGSRVALGIDRLIERGQVANWSDHTHVMDRSRGDKPRLWEVDRAAQWLIRLLLSRGSR</sequence>
<comment type="caution">
    <text evidence="1">The sequence shown here is derived from an EMBL/GenBank/DDBJ whole genome shotgun (WGS) entry which is preliminary data.</text>
</comment>
<reference evidence="1 2" key="1">
    <citation type="journal article" date="2013" name="Genome Announc.">
        <title>Draft Genome Sequence of the Moderately Halophilic Bacterium Marinobacter lipolyticus Strain SM19.</title>
        <authorList>
            <person name="Papke R.T."/>
            <person name="de la Haba R.R."/>
            <person name="Infante-Dominguez C."/>
            <person name="Perez D."/>
            <person name="Sanchez-Porro C."/>
            <person name="Lapierre P."/>
            <person name="Ventosa A."/>
        </authorList>
    </citation>
    <scope>NUCLEOTIDE SEQUENCE [LARGE SCALE GENOMIC DNA]</scope>
    <source>
        <strain evidence="1 2">SM19</strain>
    </source>
</reference>